<feature type="non-terminal residue" evidence="1">
    <location>
        <position position="935"/>
    </location>
</feature>
<dbReference type="EMBL" id="JARKIK010000086">
    <property type="protein sequence ID" value="KAK8724165.1"/>
    <property type="molecule type" value="Genomic_DNA"/>
</dbReference>
<organism evidence="1 2">
    <name type="scientific">Cherax quadricarinatus</name>
    <name type="common">Australian red claw crayfish</name>
    <dbReference type="NCBI Taxonomy" id="27406"/>
    <lineage>
        <taxon>Eukaryota</taxon>
        <taxon>Metazoa</taxon>
        <taxon>Ecdysozoa</taxon>
        <taxon>Arthropoda</taxon>
        <taxon>Crustacea</taxon>
        <taxon>Multicrustacea</taxon>
        <taxon>Malacostraca</taxon>
        <taxon>Eumalacostraca</taxon>
        <taxon>Eucarida</taxon>
        <taxon>Decapoda</taxon>
        <taxon>Pleocyemata</taxon>
        <taxon>Astacidea</taxon>
        <taxon>Parastacoidea</taxon>
        <taxon>Parastacidae</taxon>
        <taxon>Cherax</taxon>
    </lineage>
</organism>
<evidence type="ECO:0000313" key="1">
    <source>
        <dbReference type="EMBL" id="KAK8724165.1"/>
    </source>
</evidence>
<name>A0AAW0W5F6_CHEQU</name>
<gene>
    <name evidence="1" type="ORF">OTU49_011249</name>
</gene>
<sequence length="935" mass="105961">LVVKGNFPTKEQGELQLMLTTPVEGYETLDIVCEYHLPEDYQAGHFRSRLSTLTGRVFQLAVTGTKKDLSGSFASPFEPFRNGTFMWKLTALDVLKSHLVTKLGWERGDIKLDATIKFQQNFIRELDGVLETPWEDLKRSSLRLEGTPQEGGYRNRLVLEGAGKTYKGDLLWKYRDEDDWEVDIQIARESQGRYTVHVGLANTDPQPFKVALYLNTPHQGFKDVKLDLVVRRSAPYQVKIDWGTPIGSGNLEINFSSFSFSKVEGSISLKVSQEQEADRSYVMELSLTNDSTQDTIDVIGSVDFKSNYGYWDHLVVKGKVKQVTVEPGELSVYLQWPRLDPITFKAIAEHQNNFQVIKPTVTLDLTRSRYSFAGEMRQEGRQLNLTGTLDWERGSSGPQQVVLHSSLVFNKGSVDGHLTFDLPMVQGWYNNKADIHYETRQERHWFKSTIVTGSDVTTVTGNILAEEFPAGDGTITVSSTLVWDKQPITLNFKQELTEEGYEGNYNLEWPHRYNSTSPWERKPLHASLKHLFLPAGHRGTLQITAGFTKNKPVQFEYGFKFPVTGDMAVELGAAYSPFTLNVKVERVTVVLGEGIVKQRTSLEFYNDLWPFGLSSTKETRHKSDTELEIVTTLELYDLNDVLRRITVIVGQNTAQSGRQFTIRGRLLNREVLLAMRYVITQNNFHTGFLLSWSEEGKIEFEIDWKDISKGFTKEHTLKGKFSQPYHTVMLDGYYKHSSKDINAFITFNWDVDDDPSEDEAVTGRLMWKDDSNDMGRVYRALVSLTHPLLEKDMKLEGEVRQNSRELFAAESKLEYSQDPDYDLSSSLVLTKDTAHDGAAIFTAATAIHHPASNLSLVMNGTASVGSNKYSVQQEVSYTNLTGYTHTAHLDTLLDRLQNTLHISVETWRKLVDIQVEVEQDSQGGWTMVTSSAPGQ</sequence>
<evidence type="ECO:0000313" key="2">
    <source>
        <dbReference type="Proteomes" id="UP001445076"/>
    </source>
</evidence>
<dbReference type="AlphaFoldDB" id="A0AAW0W5F6"/>
<comment type="caution">
    <text evidence="1">The sequence shown here is derived from an EMBL/GenBank/DDBJ whole genome shotgun (WGS) entry which is preliminary data.</text>
</comment>
<protein>
    <submittedName>
        <fullName evidence="1">Uncharacterized protein</fullName>
    </submittedName>
</protein>
<proteinExistence type="predicted"/>
<reference evidence="1 2" key="1">
    <citation type="journal article" date="2024" name="BMC Genomics">
        <title>Genome assembly of redclaw crayfish (Cherax quadricarinatus) provides insights into its immune adaptation and hypoxia tolerance.</title>
        <authorList>
            <person name="Liu Z."/>
            <person name="Zheng J."/>
            <person name="Li H."/>
            <person name="Fang K."/>
            <person name="Wang S."/>
            <person name="He J."/>
            <person name="Zhou D."/>
            <person name="Weng S."/>
            <person name="Chi M."/>
            <person name="Gu Z."/>
            <person name="He J."/>
            <person name="Li F."/>
            <person name="Wang M."/>
        </authorList>
    </citation>
    <scope>NUCLEOTIDE SEQUENCE [LARGE SCALE GENOMIC DNA]</scope>
    <source>
        <strain evidence="1">ZL_2023a</strain>
    </source>
</reference>
<keyword evidence="2" id="KW-1185">Reference proteome</keyword>
<feature type="non-terminal residue" evidence="1">
    <location>
        <position position="1"/>
    </location>
</feature>
<accession>A0AAW0W5F6</accession>
<dbReference type="Proteomes" id="UP001445076">
    <property type="component" value="Unassembled WGS sequence"/>
</dbReference>